<organism evidence="5">
    <name type="scientific">Pedobacter sp. KACC 23697</name>
    <dbReference type="NCBI Taxonomy" id="3149230"/>
    <lineage>
        <taxon>Bacteria</taxon>
        <taxon>Pseudomonadati</taxon>
        <taxon>Bacteroidota</taxon>
        <taxon>Sphingobacteriia</taxon>
        <taxon>Sphingobacteriales</taxon>
        <taxon>Sphingobacteriaceae</taxon>
        <taxon>Pedobacter</taxon>
    </lineage>
</organism>
<dbReference type="EMBL" id="CP157485">
    <property type="protein sequence ID" value="XBO46744.1"/>
    <property type="molecule type" value="Genomic_DNA"/>
</dbReference>
<dbReference type="RefSeq" id="WP_406824245.1">
    <property type="nucleotide sequence ID" value="NZ_CP157485.1"/>
</dbReference>
<feature type="domain" description="Gliding motility-associated protein GldM N-terminal" evidence="2">
    <location>
        <begin position="32"/>
        <end position="215"/>
    </location>
</feature>
<evidence type="ECO:0000259" key="2">
    <source>
        <dbReference type="Pfam" id="PF12081"/>
    </source>
</evidence>
<dbReference type="NCBIfam" id="TIGR03517">
    <property type="entry name" value="GldM_gliding"/>
    <property type="match status" value="1"/>
</dbReference>
<accession>A0AAU7K370</accession>
<evidence type="ECO:0000259" key="1">
    <source>
        <dbReference type="Pfam" id="PF12080"/>
    </source>
</evidence>
<dbReference type="Pfam" id="PF12080">
    <property type="entry name" value="GldM_4th"/>
    <property type="match status" value="1"/>
</dbReference>
<dbReference type="InterPro" id="IPR019859">
    <property type="entry name" value="Motility-assoc_prot_GldM"/>
</dbReference>
<sequence>MAGGKETTRQRMINIMYLVLLAMLALNVSDTILDAFKNINDSLDTSKNNVNTSINQLFSAFENSKLKEEPARAQPIYDKAKQAQKAADDLNNYIESIKKEFTQAGDGIDPETEDLVNRSNQDIAQNIMINQKKADELKKRINATREKLISLLDPADRANVSFSLEAKDPARKRKGNWQETYFGEGTPLTAAMTILTKLQTDTKNAEAEVVKKLFGNMDKAQVNLDQFAAVAVAPTSYVIQGQPYTAEVFLTASDSRSTPDITVNGNKLSVKDGKGTYTGGTGSVGQFTWVGTVRVRQTDGQVKEYKTQPQTYQVAKPSASVSSTKLNVIYAGIANPFTVSAAGFPLESVRASISGGSMSGSNGNYNVNVPGSMVGQEVSINVSANNAGKTVSLGSQKFRVKAIPAPVAKVGGRAGGDIASVQLKSESEIEADLDDFPFDVKFKIQRYKLTIIKPRSDAVTIAGSGGSFAGAVKGAISSITPGTRVFFEDIVSVGPDGRQRILPSLAFSVK</sequence>
<feature type="domain" description="Gliding motility-associated protein GldM second immunoglobulin-like" evidence="4">
    <location>
        <begin position="318"/>
        <end position="401"/>
    </location>
</feature>
<evidence type="ECO:0000259" key="3">
    <source>
        <dbReference type="Pfam" id="PF21601"/>
    </source>
</evidence>
<evidence type="ECO:0000259" key="4">
    <source>
        <dbReference type="Pfam" id="PF21602"/>
    </source>
</evidence>
<dbReference type="InterPro" id="IPR048405">
    <property type="entry name" value="GldM_Ig-like-1"/>
</dbReference>
<dbReference type="AlphaFoldDB" id="A0AAU7K370"/>
<dbReference type="InterPro" id="IPR048406">
    <property type="entry name" value="GldM_Ig-like-2"/>
</dbReference>
<gene>
    <name evidence="5" type="primary">gldM</name>
    <name evidence="5" type="ORF">ABEG20_15740</name>
</gene>
<feature type="domain" description="Gliding motility-associated protein GldM first immunoglobulin-like" evidence="3">
    <location>
        <begin position="218"/>
        <end position="316"/>
    </location>
</feature>
<name>A0AAU7K370_9SPHI</name>
<reference evidence="5" key="1">
    <citation type="submission" date="2024-05" db="EMBL/GenBank/DDBJ databases">
        <authorList>
            <person name="Kim S."/>
            <person name="Heo J."/>
            <person name="Choi H."/>
            <person name="Choi Y."/>
            <person name="Kwon S.-W."/>
            <person name="Kim Y."/>
        </authorList>
    </citation>
    <scope>NUCLEOTIDE SEQUENCE</scope>
    <source>
        <strain evidence="5">KACC 23697</strain>
    </source>
</reference>
<dbReference type="InterPro" id="IPR022720">
    <property type="entry name" value="Motility-assoc_prot_GldM_N"/>
</dbReference>
<feature type="domain" description="Gliding motility-associated protein GldM C-terminal" evidence="1">
    <location>
        <begin position="404"/>
        <end position="507"/>
    </location>
</feature>
<dbReference type="Pfam" id="PF21602">
    <property type="entry name" value="GldM_3rd"/>
    <property type="match status" value="1"/>
</dbReference>
<protein>
    <submittedName>
        <fullName evidence="5">Gliding motility protein GldM</fullName>
    </submittedName>
</protein>
<proteinExistence type="predicted"/>
<evidence type="ECO:0000313" key="5">
    <source>
        <dbReference type="EMBL" id="XBO46744.1"/>
    </source>
</evidence>
<dbReference type="Pfam" id="PF12081">
    <property type="entry name" value="GldM_1st"/>
    <property type="match status" value="1"/>
</dbReference>
<dbReference type="InterPro" id="IPR022719">
    <property type="entry name" value="Motility-assoc_prot_GldM_C"/>
</dbReference>
<dbReference type="Pfam" id="PF21601">
    <property type="entry name" value="GldM_2nd"/>
    <property type="match status" value="1"/>
</dbReference>